<dbReference type="EMBL" id="BTGU01003453">
    <property type="protein sequence ID" value="GMN32545.1"/>
    <property type="molecule type" value="Genomic_DNA"/>
</dbReference>
<evidence type="ECO:0000256" key="3">
    <source>
        <dbReference type="SAM" id="MobiDB-lite"/>
    </source>
</evidence>
<dbReference type="SUPFAM" id="SSF57756">
    <property type="entry name" value="Retrovirus zinc finger-like domains"/>
    <property type="match status" value="1"/>
</dbReference>
<reference evidence="5" key="1">
    <citation type="submission" date="2023-07" db="EMBL/GenBank/DDBJ databases">
        <title>draft genome sequence of fig (Ficus carica).</title>
        <authorList>
            <person name="Takahashi T."/>
            <person name="Nishimura K."/>
        </authorList>
    </citation>
    <scope>NUCLEOTIDE SEQUENCE</scope>
</reference>
<protein>
    <recommendedName>
        <fullName evidence="4">CCHC-type domain-containing protein</fullName>
    </recommendedName>
</protein>
<dbReference type="InterPro" id="IPR036875">
    <property type="entry name" value="Znf_CCHC_sf"/>
</dbReference>
<dbReference type="AlphaFoldDB" id="A0AA88CUP5"/>
<dbReference type="Pfam" id="PF00098">
    <property type="entry name" value="zf-CCHC"/>
    <property type="match status" value="1"/>
</dbReference>
<keyword evidence="1" id="KW-0863">Zinc-finger</keyword>
<comment type="caution">
    <text evidence="5">The sequence shown here is derived from an EMBL/GenBank/DDBJ whole genome shotgun (WGS) entry which is preliminary data.</text>
</comment>
<dbReference type="Proteomes" id="UP001187192">
    <property type="component" value="Unassembled WGS sequence"/>
</dbReference>
<organism evidence="5 6">
    <name type="scientific">Ficus carica</name>
    <name type="common">Common fig</name>
    <dbReference type="NCBI Taxonomy" id="3494"/>
    <lineage>
        <taxon>Eukaryota</taxon>
        <taxon>Viridiplantae</taxon>
        <taxon>Streptophyta</taxon>
        <taxon>Embryophyta</taxon>
        <taxon>Tracheophyta</taxon>
        <taxon>Spermatophyta</taxon>
        <taxon>Magnoliopsida</taxon>
        <taxon>eudicotyledons</taxon>
        <taxon>Gunneridae</taxon>
        <taxon>Pentapetalae</taxon>
        <taxon>rosids</taxon>
        <taxon>fabids</taxon>
        <taxon>Rosales</taxon>
        <taxon>Moraceae</taxon>
        <taxon>Ficeae</taxon>
        <taxon>Ficus</taxon>
    </lineage>
</organism>
<feature type="domain" description="CCHC-type" evidence="4">
    <location>
        <begin position="119"/>
        <end position="132"/>
    </location>
</feature>
<keyword evidence="6" id="KW-1185">Reference proteome</keyword>
<keyword evidence="2" id="KW-0175">Coiled coil</keyword>
<name>A0AA88CUP5_FICCA</name>
<evidence type="ECO:0000259" key="4">
    <source>
        <dbReference type="PROSITE" id="PS50158"/>
    </source>
</evidence>
<feature type="compositionally biased region" description="Low complexity" evidence="3">
    <location>
        <begin position="51"/>
        <end position="64"/>
    </location>
</feature>
<proteinExistence type="predicted"/>
<dbReference type="GO" id="GO:0008270">
    <property type="term" value="F:zinc ion binding"/>
    <property type="evidence" value="ECO:0007669"/>
    <property type="project" value="UniProtKB-KW"/>
</dbReference>
<dbReference type="GO" id="GO:0003676">
    <property type="term" value="F:nucleic acid binding"/>
    <property type="evidence" value="ECO:0007669"/>
    <property type="project" value="InterPro"/>
</dbReference>
<dbReference type="PROSITE" id="PS50158">
    <property type="entry name" value="ZF_CCHC"/>
    <property type="match status" value="1"/>
</dbReference>
<dbReference type="Gene3D" id="4.10.60.10">
    <property type="entry name" value="Zinc finger, CCHC-type"/>
    <property type="match status" value="1"/>
</dbReference>
<keyword evidence="1" id="KW-0862">Zinc</keyword>
<accession>A0AA88CUP5</accession>
<keyword evidence="1" id="KW-0479">Metal-binding</keyword>
<evidence type="ECO:0000256" key="1">
    <source>
        <dbReference type="PROSITE-ProRule" id="PRU00047"/>
    </source>
</evidence>
<dbReference type="SMART" id="SM00343">
    <property type="entry name" value="ZnF_C2HC"/>
    <property type="match status" value="1"/>
</dbReference>
<gene>
    <name evidence="5" type="ORF">TIFTF001_044698</name>
</gene>
<dbReference type="InterPro" id="IPR001878">
    <property type="entry name" value="Znf_CCHC"/>
</dbReference>
<evidence type="ECO:0000313" key="6">
    <source>
        <dbReference type="Proteomes" id="UP001187192"/>
    </source>
</evidence>
<feature type="region of interest" description="Disordered" evidence="3">
    <location>
        <begin position="50"/>
        <end position="93"/>
    </location>
</feature>
<evidence type="ECO:0000256" key="2">
    <source>
        <dbReference type="SAM" id="Coils"/>
    </source>
</evidence>
<evidence type="ECO:0000313" key="5">
    <source>
        <dbReference type="EMBL" id="GMN32545.1"/>
    </source>
</evidence>
<sequence>MVRPRKTILLNQNPPAPDLATVVANLQRQLLEQQQETNRLREQLAQINQRPQANEVPPQNNQVPPVVPPVPEVQPEGQQRNYPQKKIARGNKGNGNSYPVCTKCGRKHPGVCRMGSNACYLCGKEGHFAKNCTLITQGQNPSYPSRNTNSRLHAVQAKLEGSTITQGRIEAPEPQARIYAYTKGDAEAGTSHVVTEDRERCG</sequence>
<feature type="coiled-coil region" evidence="2">
    <location>
        <begin position="23"/>
        <end position="50"/>
    </location>
</feature>